<protein>
    <submittedName>
        <fullName evidence="1">Uncharacterized protein</fullName>
    </submittedName>
</protein>
<organism evidence="1 2">
    <name type="scientific">Nonomuraea rubra</name>
    <dbReference type="NCBI Taxonomy" id="46180"/>
    <lineage>
        <taxon>Bacteria</taxon>
        <taxon>Bacillati</taxon>
        <taxon>Actinomycetota</taxon>
        <taxon>Actinomycetes</taxon>
        <taxon>Streptosporangiales</taxon>
        <taxon>Streptosporangiaceae</taxon>
        <taxon>Nonomuraea</taxon>
    </lineage>
</organism>
<dbReference type="Proteomes" id="UP000565579">
    <property type="component" value="Unassembled WGS sequence"/>
</dbReference>
<evidence type="ECO:0000313" key="1">
    <source>
        <dbReference type="EMBL" id="MBB6550935.1"/>
    </source>
</evidence>
<dbReference type="AlphaFoldDB" id="A0A7X0U115"/>
<keyword evidence="2" id="KW-1185">Reference proteome</keyword>
<dbReference type="RefSeq" id="WP_185105106.1">
    <property type="nucleotide sequence ID" value="NZ_JACHMI010000001.1"/>
</dbReference>
<accession>A0A7X0U115</accession>
<comment type="caution">
    <text evidence="1">The sequence shown here is derived from an EMBL/GenBank/DDBJ whole genome shotgun (WGS) entry which is preliminary data.</text>
</comment>
<dbReference type="EMBL" id="JACHMI010000001">
    <property type="protein sequence ID" value="MBB6550935.1"/>
    <property type="molecule type" value="Genomic_DNA"/>
</dbReference>
<gene>
    <name evidence="1" type="ORF">HD593_005730</name>
</gene>
<reference evidence="1 2" key="1">
    <citation type="submission" date="2020-08" db="EMBL/GenBank/DDBJ databases">
        <title>Sequencing the genomes of 1000 actinobacteria strains.</title>
        <authorList>
            <person name="Klenk H.-P."/>
        </authorList>
    </citation>
    <scope>NUCLEOTIDE SEQUENCE [LARGE SCALE GENOMIC DNA]</scope>
    <source>
        <strain evidence="1 2">DSM 43768</strain>
    </source>
</reference>
<proteinExistence type="predicted"/>
<name>A0A7X0U115_9ACTN</name>
<evidence type="ECO:0000313" key="2">
    <source>
        <dbReference type="Proteomes" id="UP000565579"/>
    </source>
</evidence>
<sequence length="76" mass="8648">MVEVGYYSPGGQIVLYDSLSGTELPNLALNGRKGHYRIRVHHAWFPWKGEAQSGQRLLIMAYPGKGNKEIVHRNRK</sequence>